<keyword evidence="3" id="KW-1185">Reference proteome</keyword>
<evidence type="ECO:0000259" key="1">
    <source>
        <dbReference type="Pfam" id="PF07883"/>
    </source>
</evidence>
<dbReference type="PANTHER" id="PTHR36440:SF1">
    <property type="entry name" value="PUTATIVE (AFU_ORTHOLOGUE AFUA_8G07350)-RELATED"/>
    <property type="match status" value="1"/>
</dbReference>
<dbReference type="EMBL" id="JAGYVZ010000007">
    <property type="protein sequence ID" value="MBS7231224.1"/>
    <property type="molecule type" value="Genomic_DNA"/>
</dbReference>
<evidence type="ECO:0000313" key="3">
    <source>
        <dbReference type="Proteomes" id="UP000722625"/>
    </source>
</evidence>
<comment type="caution">
    <text evidence="2">The sequence shown here is derived from an EMBL/GenBank/DDBJ whole genome shotgun (WGS) entry which is preliminary data.</text>
</comment>
<dbReference type="InterPro" id="IPR053146">
    <property type="entry name" value="QDO-like"/>
</dbReference>
<dbReference type="SUPFAM" id="SSF51182">
    <property type="entry name" value="RmlC-like cupins"/>
    <property type="match status" value="1"/>
</dbReference>
<feature type="domain" description="Cupin type-2" evidence="1">
    <location>
        <begin position="42"/>
        <end position="111"/>
    </location>
</feature>
<dbReference type="InterPro" id="IPR014710">
    <property type="entry name" value="RmlC-like_jellyroll"/>
</dbReference>
<organism evidence="2 3">
    <name type="scientific">Flavobacterium psychroterrae</name>
    <dbReference type="NCBI Taxonomy" id="2133767"/>
    <lineage>
        <taxon>Bacteria</taxon>
        <taxon>Pseudomonadati</taxon>
        <taxon>Bacteroidota</taxon>
        <taxon>Flavobacteriia</taxon>
        <taxon>Flavobacteriales</taxon>
        <taxon>Flavobacteriaceae</taxon>
        <taxon>Flavobacterium</taxon>
    </lineage>
</organism>
<dbReference type="InterPro" id="IPR011051">
    <property type="entry name" value="RmlC_Cupin_sf"/>
</dbReference>
<name>A0ABS5PAC2_9FLAO</name>
<gene>
    <name evidence="2" type="ORF">KHA90_09320</name>
</gene>
<dbReference type="PANTHER" id="PTHR36440">
    <property type="entry name" value="PUTATIVE (AFU_ORTHOLOGUE AFUA_8G07350)-RELATED"/>
    <property type="match status" value="1"/>
</dbReference>
<protein>
    <submittedName>
        <fullName evidence="2">Cupin domain-containing protein</fullName>
    </submittedName>
</protein>
<dbReference type="Pfam" id="PF07883">
    <property type="entry name" value="Cupin_2"/>
    <property type="match status" value="1"/>
</dbReference>
<dbReference type="Proteomes" id="UP000722625">
    <property type="component" value="Unassembled WGS sequence"/>
</dbReference>
<accession>A0ABS5PAC2</accession>
<proteinExistence type="predicted"/>
<reference evidence="2 3" key="1">
    <citation type="journal article" date="2018" name="Int. J. Syst. Evol. Microbiol.">
        <title>Flavobacterium chryseum sp. nov. and Flavobacterium psychroterrae sp. nov., novel environmental bacteria isolated from Antarctica.</title>
        <authorList>
            <person name="Kralova S."/>
            <person name="Svec P."/>
            <person name="Busse H.J."/>
            <person name="Stankova E."/>
            <person name="Vaczi P."/>
            <person name="Sedlacek I."/>
        </authorList>
    </citation>
    <scope>NUCLEOTIDE SEQUENCE [LARGE SCALE GENOMIC DNA]</scope>
    <source>
        <strain evidence="2 3">CCM 8827</strain>
    </source>
</reference>
<dbReference type="RefSeq" id="WP_213298328.1">
    <property type="nucleotide sequence ID" value="NZ_JAGYVZ010000007.1"/>
</dbReference>
<dbReference type="Gene3D" id="2.60.120.10">
    <property type="entry name" value="Jelly Rolls"/>
    <property type="match status" value="1"/>
</dbReference>
<sequence>MKTPNPIITVNETQGQKLNIAGGNYRIIISGKQTDGEYAVIEMSVPPGAGPNPHSHADFAETFYVLEGEVSFKSELGSYVAKKNSFINIPKGGIVHGFKNLSNETAKLLCTVTPAGLDGLFEEMAEYMEIASTDDESTKKEKVQTLFEKFGQTMYPENYLD</sequence>
<evidence type="ECO:0000313" key="2">
    <source>
        <dbReference type="EMBL" id="MBS7231224.1"/>
    </source>
</evidence>
<dbReference type="InterPro" id="IPR013096">
    <property type="entry name" value="Cupin_2"/>
</dbReference>